<reference evidence="1 2" key="1">
    <citation type="submission" date="2014-06" db="EMBL/GenBank/DDBJ databases">
        <title>Functional and comparative genomic analyses of the Drosophila gut microbiota identify candidate symbiosis factors.</title>
        <authorList>
            <person name="Newell P.D."/>
            <person name="Chaston J.M."/>
            <person name="Douglas A.E."/>
        </authorList>
    </citation>
    <scope>NUCLEOTIDE SEQUENCE [LARGE SCALE GENOMIC DNA]</scope>
    <source>
        <strain evidence="1 2">DmCS_006</strain>
    </source>
</reference>
<name>A0A095AXL8_9PROT</name>
<evidence type="ECO:0000313" key="1">
    <source>
        <dbReference type="EMBL" id="KGB21498.1"/>
    </source>
</evidence>
<proteinExistence type="predicted"/>
<keyword evidence="2" id="KW-1185">Reference proteome</keyword>
<protein>
    <submittedName>
        <fullName evidence="1">Mobile element protein</fullName>
    </submittedName>
</protein>
<sequence>MTRQEIEQAITSHINDFYNPHRLHSALQWKSALDYERNAAQQITYGPELNRDTSISSLPQATSEPRALYEHIYCARRNMENRIKECQMDLF</sequence>
<dbReference type="EMBL" id="JOKM01000099">
    <property type="protein sequence ID" value="KGB21498.1"/>
    <property type="molecule type" value="Genomic_DNA"/>
</dbReference>
<organism evidence="1 2">
    <name type="scientific">Acetobacter tropicalis</name>
    <dbReference type="NCBI Taxonomy" id="104102"/>
    <lineage>
        <taxon>Bacteria</taxon>
        <taxon>Pseudomonadati</taxon>
        <taxon>Pseudomonadota</taxon>
        <taxon>Alphaproteobacteria</taxon>
        <taxon>Acetobacterales</taxon>
        <taxon>Acetobacteraceae</taxon>
        <taxon>Acetobacter</taxon>
    </lineage>
</organism>
<gene>
    <name evidence="1" type="ORF">AtDm6_2806</name>
</gene>
<evidence type="ECO:0000313" key="2">
    <source>
        <dbReference type="Proteomes" id="UP000029448"/>
    </source>
</evidence>
<comment type="caution">
    <text evidence="1">The sequence shown here is derived from an EMBL/GenBank/DDBJ whole genome shotgun (WGS) entry which is preliminary data.</text>
</comment>
<dbReference type="Proteomes" id="UP000029448">
    <property type="component" value="Unassembled WGS sequence"/>
</dbReference>
<dbReference type="AlphaFoldDB" id="A0A095AXL8"/>
<accession>A0A095AXL8</accession>
<dbReference type="PATRIC" id="fig|104102.7.peg.2772"/>